<organism evidence="9 10">
    <name type="scientific">Pedobacter cryoconitis</name>
    <dbReference type="NCBI Taxonomy" id="188932"/>
    <lineage>
        <taxon>Bacteria</taxon>
        <taxon>Pseudomonadati</taxon>
        <taxon>Bacteroidota</taxon>
        <taxon>Sphingobacteriia</taxon>
        <taxon>Sphingobacteriales</taxon>
        <taxon>Sphingobacteriaceae</taxon>
        <taxon>Pedobacter</taxon>
    </lineage>
</organism>
<dbReference type="SUPFAM" id="SSF47384">
    <property type="entry name" value="Homodimeric domain of signal transducing histidine kinase"/>
    <property type="match status" value="1"/>
</dbReference>
<feature type="transmembrane region" description="Helical" evidence="7">
    <location>
        <begin position="419"/>
        <end position="439"/>
    </location>
</feature>
<dbReference type="PROSITE" id="PS50109">
    <property type="entry name" value="HIS_KIN"/>
    <property type="match status" value="1"/>
</dbReference>
<keyword evidence="7" id="KW-0472">Membrane</keyword>
<evidence type="ECO:0000256" key="4">
    <source>
        <dbReference type="ARBA" id="ARBA00022679"/>
    </source>
</evidence>
<feature type="repeat" description="TPR" evidence="6">
    <location>
        <begin position="263"/>
        <end position="296"/>
    </location>
</feature>
<dbReference type="SUPFAM" id="SSF48452">
    <property type="entry name" value="TPR-like"/>
    <property type="match status" value="1"/>
</dbReference>
<dbReference type="Gene3D" id="1.10.287.130">
    <property type="match status" value="1"/>
</dbReference>
<dbReference type="SMART" id="SM00387">
    <property type="entry name" value="HATPase_c"/>
    <property type="match status" value="1"/>
</dbReference>
<dbReference type="PANTHER" id="PTHR43047:SF72">
    <property type="entry name" value="OSMOSENSING HISTIDINE PROTEIN KINASE SLN1"/>
    <property type="match status" value="1"/>
</dbReference>
<dbReference type="InterPro" id="IPR003594">
    <property type="entry name" value="HATPase_dom"/>
</dbReference>
<dbReference type="FunFam" id="3.30.565.10:FF:000006">
    <property type="entry name" value="Sensor histidine kinase WalK"/>
    <property type="match status" value="1"/>
</dbReference>
<reference evidence="9 10" key="1">
    <citation type="submission" date="2018-06" db="EMBL/GenBank/DDBJ databases">
        <title>Genomic Encyclopedia of Archaeal and Bacterial Type Strains, Phase II (KMG-II): from individual species to whole genera.</title>
        <authorList>
            <person name="Goeker M."/>
        </authorList>
    </citation>
    <scope>NUCLEOTIDE SEQUENCE [LARGE SCALE GENOMIC DNA]</scope>
    <source>
        <strain evidence="9 10">DSM 14825</strain>
    </source>
</reference>
<dbReference type="InterPro" id="IPR004358">
    <property type="entry name" value="Sig_transdc_His_kin-like_C"/>
</dbReference>
<dbReference type="AlphaFoldDB" id="A0A327SQ34"/>
<dbReference type="SMART" id="SM00028">
    <property type="entry name" value="TPR"/>
    <property type="match status" value="4"/>
</dbReference>
<feature type="domain" description="Histidine kinase" evidence="8">
    <location>
        <begin position="479"/>
        <end position="689"/>
    </location>
</feature>
<dbReference type="InterPro" id="IPR011990">
    <property type="entry name" value="TPR-like_helical_dom_sf"/>
</dbReference>
<dbReference type="Gene3D" id="1.25.40.10">
    <property type="entry name" value="Tetratricopeptide repeat domain"/>
    <property type="match status" value="2"/>
</dbReference>
<keyword evidence="3" id="KW-0597">Phosphoprotein</keyword>
<proteinExistence type="predicted"/>
<keyword evidence="4" id="KW-0808">Transferase</keyword>
<comment type="caution">
    <text evidence="9">The sequence shown here is derived from an EMBL/GenBank/DDBJ whole genome shotgun (WGS) entry which is preliminary data.</text>
</comment>
<evidence type="ECO:0000256" key="7">
    <source>
        <dbReference type="SAM" id="Phobius"/>
    </source>
</evidence>
<protein>
    <recommendedName>
        <fullName evidence="2">histidine kinase</fullName>
        <ecNumber evidence="2">2.7.13.3</ecNumber>
    </recommendedName>
</protein>
<dbReference type="SMART" id="SM00388">
    <property type="entry name" value="HisKA"/>
    <property type="match status" value="1"/>
</dbReference>
<keyword evidence="7" id="KW-0812">Transmembrane</keyword>
<name>A0A327SQ34_9SPHI</name>
<gene>
    <name evidence="9" type="ORF">LY11_02867</name>
</gene>
<dbReference type="PANTHER" id="PTHR43047">
    <property type="entry name" value="TWO-COMPONENT HISTIDINE PROTEIN KINASE"/>
    <property type="match status" value="1"/>
</dbReference>
<dbReference type="PROSITE" id="PS50005">
    <property type="entry name" value="TPR"/>
    <property type="match status" value="1"/>
</dbReference>
<dbReference type="InterPro" id="IPR036890">
    <property type="entry name" value="HATPase_C_sf"/>
</dbReference>
<dbReference type="PRINTS" id="PR00344">
    <property type="entry name" value="BCTRLSENSOR"/>
</dbReference>
<dbReference type="GO" id="GO:0005886">
    <property type="term" value="C:plasma membrane"/>
    <property type="evidence" value="ECO:0007669"/>
    <property type="project" value="TreeGrafter"/>
</dbReference>
<keyword evidence="5 9" id="KW-0418">Kinase</keyword>
<evidence type="ECO:0000256" key="3">
    <source>
        <dbReference type="ARBA" id="ARBA00022553"/>
    </source>
</evidence>
<evidence type="ECO:0000256" key="1">
    <source>
        <dbReference type="ARBA" id="ARBA00000085"/>
    </source>
</evidence>
<accession>A0A327SQ34</accession>
<evidence type="ECO:0000256" key="6">
    <source>
        <dbReference type="PROSITE-ProRule" id="PRU00339"/>
    </source>
</evidence>
<sequence length="689" mass="79128">MFFQAPLRIQGICKNIILLLCIAYTLIAVSCNPVPGPPENHKAHFDTVINQASAFIGHGQPKQAAVYLDSAYHSFANPGIKDTYRKYENLINIYLHYDFDTDKARLYTDSIFHILKGHEKLYKEEYANGLFFLGEVFMAEKRYTEAFKSYYDGRSFALKNLEDCSLSIFSNKLGLVRFSQEQYHKAIPYFKEAIAENKDCKPNMGFDRLFIFPQTNLNTIAMCFERSGHPDSAIFYYQKALTFIASKKDQFSKRESFISSANGVIYGNLGGIYARNNNYEEAEKFLTQSILINDHPGYDIQDAQTAKLKLAELYIRYSNFKKADRLLNELQVYLSSKPGANQLNFGTRLNWFRLRYEYHDKRKEPLTAYPYLKKYHKGRDSIYKIDKHQKNIDIDQAFKDTAQKYRMKLLNKDNQLKTAYLSAAVICMLMVMIILFFIWHNLKRSRKLNKQISEQNINMQQTLDSLEQSQEENVRVMMIVAHDLRNPIGNITSMANLMLLEQDRSEDDLQMLGMIKTSGQNSLSLVNDLLKSNSKIENLQKEPVDLYVLLNYCVNLLRHKAKEKNQQLVLYGTQVIIPLNMEKMWRVMSNLIGNAIKFSPESATITVSLKEKQDSVLIAVEDHGIGVPTAIQNKIFDMFGQAKRSGTAGEQPFGLGLAISKQIIERHGGKIWVESEAGQGSVFYVELPV</sequence>
<comment type="catalytic activity">
    <reaction evidence="1">
        <text>ATP + protein L-histidine = ADP + protein N-phospho-L-histidine.</text>
        <dbReference type="EC" id="2.7.13.3"/>
    </reaction>
</comment>
<dbReference type="InterPro" id="IPR019734">
    <property type="entry name" value="TPR_rpt"/>
</dbReference>
<dbReference type="CDD" id="cd00075">
    <property type="entry name" value="HATPase"/>
    <property type="match status" value="1"/>
</dbReference>
<dbReference type="Gene3D" id="3.30.565.10">
    <property type="entry name" value="Histidine kinase-like ATPase, C-terminal domain"/>
    <property type="match status" value="1"/>
</dbReference>
<keyword evidence="7" id="KW-1133">Transmembrane helix</keyword>
<evidence type="ECO:0000313" key="10">
    <source>
        <dbReference type="Proteomes" id="UP000249754"/>
    </source>
</evidence>
<evidence type="ECO:0000256" key="5">
    <source>
        <dbReference type="ARBA" id="ARBA00022777"/>
    </source>
</evidence>
<dbReference type="SUPFAM" id="SSF55874">
    <property type="entry name" value="ATPase domain of HSP90 chaperone/DNA topoisomerase II/histidine kinase"/>
    <property type="match status" value="1"/>
</dbReference>
<dbReference type="Pfam" id="PF13181">
    <property type="entry name" value="TPR_8"/>
    <property type="match status" value="1"/>
</dbReference>
<dbReference type="Proteomes" id="UP000249754">
    <property type="component" value="Unassembled WGS sequence"/>
</dbReference>
<dbReference type="GO" id="GO:0009927">
    <property type="term" value="F:histidine phosphotransfer kinase activity"/>
    <property type="evidence" value="ECO:0007669"/>
    <property type="project" value="TreeGrafter"/>
</dbReference>
<dbReference type="GO" id="GO:0000155">
    <property type="term" value="F:phosphorelay sensor kinase activity"/>
    <property type="evidence" value="ECO:0007669"/>
    <property type="project" value="InterPro"/>
</dbReference>
<evidence type="ECO:0000256" key="2">
    <source>
        <dbReference type="ARBA" id="ARBA00012438"/>
    </source>
</evidence>
<dbReference type="EMBL" id="QLLR01000013">
    <property type="protein sequence ID" value="RAJ29603.1"/>
    <property type="molecule type" value="Genomic_DNA"/>
</dbReference>
<evidence type="ECO:0000313" key="9">
    <source>
        <dbReference type="EMBL" id="RAJ29603.1"/>
    </source>
</evidence>
<dbReference type="EC" id="2.7.13.3" evidence="2"/>
<dbReference type="Pfam" id="PF00512">
    <property type="entry name" value="HisKA"/>
    <property type="match status" value="1"/>
</dbReference>
<dbReference type="InterPro" id="IPR005467">
    <property type="entry name" value="His_kinase_dom"/>
</dbReference>
<dbReference type="InterPro" id="IPR036097">
    <property type="entry name" value="HisK_dim/P_sf"/>
</dbReference>
<dbReference type="CDD" id="cd00082">
    <property type="entry name" value="HisKA"/>
    <property type="match status" value="1"/>
</dbReference>
<dbReference type="Pfam" id="PF02518">
    <property type="entry name" value="HATPase_c"/>
    <property type="match status" value="1"/>
</dbReference>
<dbReference type="InterPro" id="IPR003661">
    <property type="entry name" value="HisK_dim/P_dom"/>
</dbReference>
<keyword evidence="6" id="KW-0802">TPR repeat</keyword>
<evidence type="ECO:0000259" key="8">
    <source>
        <dbReference type="PROSITE" id="PS50109"/>
    </source>
</evidence>
<dbReference type="OrthoDB" id="9810447at2"/>